<proteinExistence type="predicted"/>
<feature type="non-terminal residue" evidence="2">
    <location>
        <position position="1"/>
    </location>
</feature>
<organism evidence="2">
    <name type="scientific">uncultured Solirubrobacterales bacterium</name>
    <dbReference type="NCBI Taxonomy" id="768556"/>
    <lineage>
        <taxon>Bacteria</taxon>
        <taxon>Bacillati</taxon>
        <taxon>Actinomycetota</taxon>
        <taxon>Thermoleophilia</taxon>
        <taxon>Solirubrobacterales</taxon>
        <taxon>environmental samples</taxon>
    </lineage>
</organism>
<accession>A0A6J4TA27</accession>
<feature type="compositionally biased region" description="Basic and acidic residues" evidence="1">
    <location>
        <begin position="134"/>
        <end position="145"/>
    </location>
</feature>
<feature type="compositionally biased region" description="Basic and acidic residues" evidence="1">
    <location>
        <begin position="13"/>
        <end position="34"/>
    </location>
</feature>
<evidence type="ECO:0000256" key="1">
    <source>
        <dbReference type="SAM" id="MobiDB-lite"/>
    </source>
</evidence>
<feature type="compositionally biased region" description="Basic residues" evidence="1">
    <location>
        <begin position="46"/>
        <end position="56"/>
    </location>
</feature>
<keyword evidence="2" id="KW-0689">Ribosomal protein</keyword>
<feature type="non-terminal residue" evidence="2">
    <location>
        <position position="145"/>
    </location>
</feature>
<evidence type="ECO:0000313" key="2">
    <source>
        <dbReference type="EMBL" id="CAA9517368.1"/>
    </source>
</evidence>
<sequence length="145" mass="16146">EDLRSHPRQPRASLDRRRRDGPHPRPPLDEDRRCAARQAQAGVHAALRHRRLRGRGQRGEDRGHRQEAPAEALLPPLRLPRRPARADLRRDAGPPARGDHPPRGQGDAAPQPPRAPAAAQAQDLRRARASPRRPAAETDGDRDAM</sequence>
<protein>
    <submittedName>
        <fullName evidence="2">LSU ribosomal protein L13p (L13Ae)</fullName>
    </submittedName>
</protein>
<dbReference type="GO" id="GO:0005840">
    <property type="term" value="C:ribosome"/>
    <property type="evidence" value="ECO:0007669"/>
    <property type="project" value="UniProtKB-KW"/>
</dbReference>
<dbReference type="AlphaFoldDB" id="A0A6J4TA27"/>
<gene>
    <name evidence="2" type="ORF">AVDCRST_MAG45-2286</name>
</gene>
<feature type="compositionally biased region" description="Basic and acidic residues" evidence="1">
    <location>
        <begin position="84"/>
        <end position="102"/>
    </location>
</feature>
<feature type="compositionally biased region" description="Low complexity" evidence="1">
    <location>
        <begin position="36"/>
        <end position="45"/>
    </location>
</feature>
<feature type="region of interest" description="Disordered" evidence="1">
    <location>
        <begin position="1"/>
        <end position="145"/>
    </location>
</feature>
<feature type="compositionally biased region" description="Basic and acidic residues" evidence="1">
    <location>
        <begin position="57"/>
        <end position="68"/>
    </location>
</feature>
<name>A0A6J4TA27_9ACTN</name>
<dbReference type="EMBL" id="CADCVU010000197">
    <property type="protein sequence ID" value="CAA9517368.1"/>
    <property type="molecule type" value="Genomic_DNA"/>
</dbReference>
<keyword evidence="2" id="KW-0687">Ribonucleoprotein</keyword>
<reference evidence="2" key="1">
    <citation type="submission" date="2020-02" db="EMBL/GenBank/DDBJ databases">
        <authorList>
            <person name="Meier V. D."/>
        </authorList>
    </citation>
    <scope>NUCLEOTIDE SEQUENCE</scope>
    <source>
        <strain evidence="2">AVDCRST_MAG45</strain>
    </source>
</reference>